<dbReference type="GO" id="GO:0009097">
    <property type="term" value="P:isoleucine biosynthetic process"/>
    <property type="evidence" value="ECO:0007669"/>
    <property type="project" value="UniProtKB-UniPathway"/>
</dbReference>
<comment type="similarity">
    <text evidence="2">Belongs to the alpha-IPM synthase/homocitrate synthase family.</text>
</comment>
<dbReference type="InterPro" id="IPR005675">
    <property type="entry name" value="Citramal_synthase"/>
</dbReference>
<dbReference type="Gene3D" id="1.10.238.260">
    <property type="match status" value="1"/>
</dbReference>
<feature type="domain" description="Pyruvate carboxyltransferase" evidence="9">
    <location>
        <begin position="1"/>
        <end position="185"/>
    </location>
</feature>
<name>X0ZVS5_9ZZZZ</name>
<feature type="non-terminal residue" evidence="10">
    <location>
        <position position="1"/>
    </location>
</feature>
<dbReference type="Pfam" id="PF08502">
    <property type="entry name" value="LeuA_dimer"/>
    <property type="match status" value="1"/>
</dbReference>
<evidence type="ECO:0000256" key="5">
    <source>
        <dbReference type="ARBA" id="ARBA00022624"/>
    </source>
</evidence>
<reference evidence="10" key="1">
    <citation type="journal article" date="2014" name="Front. Microbiol.">
        <title>High frequency of phylogenetically diverse reductive dehalogenase-homologous genes in deep subseafloor sedimentary metagenomes.</title>
        <authorList>
            <person name="Kawai M."/>
            <person name="Futagami T."/>
            <person name="Toyoda A."/>
            <person name="Takaki Y."/>
            <person name="Nishi S."/>
            <person name="Hori S."/>
            <person name="Arai W."/>
            <person name="Tsubouchi T."/>
            <person name="Morono Y."/>
            <person name="Uchiyama I."/>
            <person name="Ito T."/>
            <person name="Fujiyama A."/>
            <person name="Inagaki F."/>
            <person name="Takami H."/>
        </authorList>
    </citation>
    <scope>NUCLEOTIDE SEQUENCE</scope>
    <source>
        <strain evidence="10">Expedition CK06-06</strain>
    </source>
</reference>
<dbReference type="InterPro" id="IPR000891">
    <property type="entry name" value="PYR_CT"/>
</dbReference>
<comment type="caution">
    <text evidence="10">The sequence shown here is derived from an EMBL/GenBank/DDBJ whole genome shotgun (WGS) entry which is preliminary data.</text>
</comment>
<proteinExistence type="inferred from homology"/>
<dbReference type="PROSITE" id="PS00816">
    <property type="entry name" value="AIPM_HOMOCIT_SYNTH_2"/>
    <property type="match status" value="1"/>
</dbReference>
<dbReference type="InterPro" id="IPR054691">
    <property type="entry name" value="LeuA/HCS_post-cat"/>
</dbReference>
<keyword evidence="4" id="KW-0028">Amino-acid biosynthesis</keyword>
<dbReference type="Pfam" id="PF22617">
    <property type="entry name" value="HCS_D2"/>
    <property type="match status" value="1"/>
</dbReference>
<evidence type="ECO:0000313" key="10">
    <source>
        <dbReference type="EMBL" id="GAG64593.1"/>
    </source>
</evidence>
<dbReference type="InterPro" id="IPR013785">
    <property type="entry name" value="Aldolase_TIM"/>
</dbReference>
<protein>
    <recommendedName>
        <fullName evidence="3">(R)-citramalate synthase</fullName>
        <ecNumber evidence="8">2.3.3.21</ecNumber>
    </recommendedName>
</protein>
<dbReference type="PANTHER" id="PTHR43538">
    <property type="entry name" value="ALPHA-IPM SYNTHASE/HOMOCITRATE SYNTHASE"/>
    <property type="match status" value="1"/>
</dbReference>
<organism evidence="10">
    <name type="scientific">marine sediment metagenome</name>
    <dbReference type="NCBI Taxonomy" id="412755"/>
    <lineage>
        <taxon>unclassified sequences</taxon>
        <taxon>metagenomes</taxon>
        <taxon>ecological metagenomes</taxon>
    </lineage>
</organism>
<dbReference type="Gene3D" id="3.30.160.270">
    <property type="match status" value="1"/>
</dbReference>
<dbReference type="SUPFAM" id="SSF110921">
    <property type="entry name" value="2-isopropylmalate synthase LeuA, allosteric (dimerisation) domain"/>
    <property type="match status" value="1"/>
</dbReference>
<feature type="non-terminal residue" evidence="10">
    <location>
        <position position="378"/>
    </location>
</feature>
<gene>
    <name evidence="10" type="ORF">S01H4_20461</name>
</gene>
<dbReference type="GO" id="GO:0003852">
    <property type="term" value="F:2-isopropylmalate synthase activity"/>
    <property type="evidence" value="ECO:0007669"/>
    <property type="project" value="InterPro"/>
</dbReference>
<evidence type="ECO:0000256" key="7">
    <source>
        <dbReference type="ARBA" id="ARBA00023304"/>
    </source>
</evidence>
<dbReference type="GO" id="GO:0043714">
    <property type="term" value="F:(R)-citramalate synthase activity"/>
    <property type="evidence" value="ECO:0007669"/>
    <property type="project" value="UniProtKB-EC"/>
</dbReference>
<dbReference type="EC" id="2.3.3.21" evidence="8"/>
<dbReference type="InterPro" id="IPR036230">
    <property type="entry name" value="LeuA_allosteric_dom_sf"/>
</dbReference>
<dbReference type="Pfam" id="PF00682">
    <property type="entry name" value="HMGL-like"/>
    <property type="match status" value="1"/>
</dbReference>
<dbReference type="Gene3D" id="3.20.20.70">
    <property type="entry name" value="Aldolase class I"/>
    <property type="match status" value="1"/>
</dbReference>
<dbReference type="PROSITE" id="PS50991">
    <property type="entry name" value="PYR_CT"/>
    <property type="match status" value="1"/>
</dbReference>
<comment type="pathway">
    <text evidence="1">Amino-acid biosynthesis; L-isoleucine biosynthesis; 2-oxobutanoate from pyruvate: step 1/3.</text>
</comment>
<accession>X0ZVS5</accession>
<evidence type="ECO:0000256" key="1">
    <source>
        <dbReference type="ARBA" id="ARBA00004743"/>
    </source>
</evidence>
<dbReference type="EMBL" id="BART01009203">
    <property type="protein sequence ID" value="GAG64593.1"/>
    <property type="molecule type" value="Genomic_DNA"/>
</dbReference>
<dbReference type="InterPro" id="IPR013709">
    <property type="entry name" value="2-isopropylmalate_synth_dimer"/>
</dbReference>
<evidence type="ECO:0000256" key="8">
    <source>
        <dbReference type="ARBA" id="ARBA00034330"/>
    </source>
</evidence>
<evidence type="ECO:0000259" key="9">
    <source>
        <dbReference type="PROSITE" id="PS50991"/>
    </source>
</evidence>
<dbReference type="AlphaFoldDB" id="X0ZVS5"/>
<evidence type="ECO:0000256" key="4">
    <source>
        <dbReference type="ARBA" id="ARBA00022605"/>
    </source>
</evidence>
<dbReference type="GO" id="GO:0009098">
    <property type="term" value="P:L-leucine biosynthetic process"/>
    <property type="evidence" value="ECO:0007669"/>
    <property type="project" value="InterPro"/>
</dbReference>
<keyword evidence="6" id="KW-0808">Transferase</keyword>
<keyword evidence="5" id="KW-0412">Isoleucine biosynthesis</keyword>
<dbReference type="NCBIfam" id="TIGR00977">
    <property type="entry name" value="citramal_synth"/>
    <property type="match status" value="1"/>
</dbReference>
<keyword evidence="7" id="KW-0100">Branched-chain amino acid biosynthesis</keyword>
<dbReference type="SUPFAM" id="SSF51569">
    <property type="entry name" value="Aldolase"/>
    <property type="match status" value="1"/>
</dbReference>
<evidence type="ECO:0000256" key="3">
    <source>
        <dbReference type="ARBA" id="ARBA00022325"/>
    </source>
</evidence>
<sequence length="378" mass="41606">SAAEDNDLKQLIDSGADAVCVVGKSSSLHAEKVIETTLENNLSMIFDSIEYLKKYFPEVIFDAEHFFDGFKENPKYALETLKSALEAGADYLCLCDTNGGMLPDDVIEIIDKVNRGVKATLGVHFHNDSGCAVANTVIAVKKGIKMIQGTINGYGERCGNADLCQIIPNLEIKLKKNCLKEDSLKHLTNLSRFVSETANQIANPSQPFVGRNAFTHKGGMHVSGVSKLPKAFEHMDPEIVGNTREILISELSGKKSIILKAKEFGINLEDDLKKVSEILNRVQNLEHKGYQFEAADGSFELLVKEVTGTKKKFFKLESFRVLNEKKEDGSMMSEATVKVLIDENRIIETAEGNGPVNALDSALRKAIESCYPALSRIT</sequence>
<evidence type="ECO:0000256" key="2">
    <source>
        <dbReference type="ARBA" id="ARBA00006154"/>
    </source>
</evidence>
<evidence type="ECO:0000256" key="6">
    <source>
        <dbReference type="ARBA" id="ARBA00022679"/>
    </source>
</evidence>
<dbReference type="PANTHER" id="PTHR43538:SF1">
    <property type="entry name" value="(R)-CITRAMALATE SYNTHASE"/>
    <property type="match status" value="1"/>
</dbReference>
<dbReference type="InterPro" id="IPR002034">
    <property type="entry name" value="AIPM/Hcit_synth_CS"/>
</dbReference>
<dbReference type="UniPathway" id="UPA00047">
    <property type="reaction ID" value="UER00066"/>
</dbReference>